<dbReference type="InterPro" id="IPR012338">
    <property type="entry name" value="Beta-lactam/transpept-like"/>
</dbReference>
<dbReference type="PROSITE" id="PS50005">
    <property type="entry name" value="TPR"/>
    <property type="match status" value="1"/>
</dbReference>
<evidence type="ECO:0000256" key="2">
    <source>
        <dbReference type="ARBA" id="ARBA00023136"/>
    </source>
</evidence>
<keyword evidence="4" id="KW-0732">Signal</keyword>
<feature type="signal peptide" evidence="4">
    <location>
        <begin position="1"/>
        <end position="19"/>
    </location>
</feature>
<protein>
    <submittedName>
        <fullName evidence="6">CubicO group peptidase, beta-lactamase class C family</fullName>
    </submittedName>
</protein>
<name>A0A1I0S9X5_9BACT</name>
<feature type="repeat" description="TPR" evidence="3">
    <location>
        <begin position="455"/>
        <end position="488"/>
    </location>
</feature>
<dbReference type="InterPro" id="IPR050491">
    <property type="entry name" value="AmpC-like"/>
</dbReference>
<dbReference type="SUPFAM" id="SSF56601">
    <property type="entry name" value="beta-lactamase/transpeptidase-like"/>
    <property type="match status" value="1"/>
</dbReference>
<sequence length="501" mass="56317">MKHYLVVILFSILSCASQAQVPDSFFARNAPGHLNGNLLLAVNGAPVFKESFGWADWQSGARNEAESQFNLASISKIFTSTAILQLEERGKLKLNDPLQRYLPAFPYPGIQLRHLLSHTSGLPDLELFEDLIRKYPDTIISNRNIIPELMQWRKPLAFQPGNKWEYCNLGFELLAMVIEKVSGIGFSAYLDKYIFRPAGMTHTYVKGKKVTSRPVTLHVYPNWYTDQYTTVDSVRRYRYTAYNCSGSVGGSDVFTTTGDLLQFDKAFFSGRLLAKALVEKALTPVVLNNGKPYISDHMDTMQGEGTGSYGLGWEIFQQRGRGKSVGHGGFKYGIATFYFHDLDRCQTIIAFDNGPGDRFGELITSAALLLNHQPPLTISSKKSLARTYGTLLVNEGAESAIATFAKLKSDTAHYYLSEQEMNWLGYDLMYAPFQDHLSLCLETFRLNTLLFPDSFNVYDSYAEILRKSGKLKEAVMMYRESLRLKPDNEGGKAALQEMGKL</sequence>
<keyword evidence="2" id="KW-0472">Membrane</keyword>
<evidence type="ECO:0000256" key="1">
    <source>
        <dbReference type="ARBA" id="ARBA00004370"/>
    </source>
</evidence>
<dbReference type="SUPFAM" id="SSF48452">
    <property type="entry name" value="TPR-like"/>
    <property type="match status" value="1"/>
</dbReference>
<dbReference type="InterPro" id="IPR011990">
    <property type="entry name" value="TPR-like_helical_dom_sf"/>
</dbReference>
<dbReference type="InterPro" id="IPR019734">
    <property type="entry name" value="TPR_rpt"/>
</dbReference>
<evidence type="ECO:0000313" key="6">
    <source>
        <dbReference type="EMBL" id="SEW53017.1"/>
    </source>
</evidence>
<feature type="domain" description="Beta-lactamase-related" evidence="5">
    <location>
        <begin position="38"/>
        <end position="355"/>
    </location>
</feature>
<feature type="chain" id="PRO_5011629298" evidence="4">
    <location>
        <begin position="20"/>
        <end position="501"/>
    </location>
</feature>
<dbReference type="PANTHER" id="PTHR46825:SF11">
    <property type="entry name" value="PENICILLIN-BINDING PROTEIN 4"/>
    <property type="match status" value="1"/>
</dbReference>
<reference evidence="7" key="1">
    <citation type="submission" date="2016-10" db="EMBL/GenBank/DDBJ databases">
        <authorList>
            <person name="Varghese N."/>
            <person name="Submissions S."/>
        </authorList>
    </citation>
    <scope>NUCLEOTIDE SEQUENCE [LARGE SCALE GENOMIC DNA]</scope>
    <source>
        <strain evidence="7">DSM 3695</strain>
    </source>
</reference>
<dbReference type="AlphaFoldDB" id="A0A1I0S9X5"/>
<dbReference type="GO" id="GO:0016020">
    <property type="term" value="C:membrane"/>
    <property type="evidence" value="ECO:0007669"/>
    <property type="project" value="UniProtKB-SubCell"/>
</dbReference>
<dbReference type="PROSITE" id="PS51257">
    <property type="entry name" value="PROKAR_LIPOPROTEIN"/>
    <property type="match status" value="1"/>
</dbReference>
<dbReference type="InterPro" id="IPR001466">
    <property type="entry name" value="Beta-lactam-related"/>
</dbReference>
<evidence type="ECO:0000256" key="3">
    <source>
        <dbReference type="PROSITE-ProRule" id="PRU00339"/>
    </source>
</evidence>
<organism evidence="6 7">
    <name type="scientific">Chitinophaga arvensicola</name>
    <dbReference type="NCBI Taxonomy" id="29529"/>
    <lineage>
        <taxon>Bacteria</taxon>
        <taxon>Pseudomonadati</taxon>
        <taxon>Bacteroidota</taxon>
        <taxon>Chitinophagia</taxon>
        <taxon>Chitinophagales</taxon>
        <taxon>Chitinophagaceae</taxon>
        <taxon>Chitinophaga</taxon>
    </lineage>
</organism>
<accession>A0A1I0S9X5</accession>
<evidence type="ECO:0000256" key="4">
    <source>
        <dbReference type="SAM" id="SignalP"/>
    </source>
</evidence>
<dbReference type="EMBL" id="FOJG01000002">
    <property type="protein sequence ID" value="SEW53017.1"/>
    <property type="molecule type" value="Genomic_DNA"/>
</dbReference>
<dbReference type="OrthoDB" id="9793489at2"/>
<keyword evidence="3" id="KW-0802">TPR repeat</keyword>
<dbReference type="RefSeq" id="WP_089900099.1">
    <property type="nucleotide sequence ID" value="NZ_FOJG01000002.1"/>
</dbReference>
<proteinExistence type="predicted"/>
<gene>
    <name evidence="6" type="ORF">SAMN04488122_5298</name>
</gene>
<comment type="subcellular location">
    <subcellularLocation>
        <location evidence="1">Membrane</location>
    </subcellularLocation>
</comment>
<evidence type="ECO:0000259" key="5">
    <source>
        <dbReference type="Pfam" id="PF00144"/>
    </source>
</evidence>
<dbReference type="Proteomes" id="UP000199310">
    <property type="component" value="Unassembled WGS sequence"/>
</dbReference>
<keyword evidence="7" id="KW-1185">Reference proteome</keyword>
<dbReference type="PANTHER" id="PTHR46825">
    <property type="entry name" value="D-ALANYL-D-ALANINE-CARBOXYPEPTIDASE/ENDOPEPTIDASE AMPH"/>
    <property type="match status" value="1"/>
</dbReference>
<dbReference type="STRING" id="29529.SAMN04488122_5298"/>
<dbReference type="Gene3D" id="1.25.40.10">
    <property type="entry name" value="Tetratricopeptide repeat domain"/>
    <property type="match status" value="1"/>
</dbReference>
<dbReference type="Gene3D" id="3.40.710.10">
    <property type="entry name" value="DD-peptidase/beta-lactamase superfamily"/>
    <property type="match status" value="1"/>
</dbReference>
<dbReference type="Pfam" id="PF00144">
    <property type="entry name" value="Beta-lactamase"/>
    <property type="match status" value="1"/>
</dbReference>
<evidence type="ECO:0000313" key="7">
    <source>
        <dbReference type="Proteomes" id="UP000199310"/>
    </source>
</evidence>